<proteinExistence type="predicted"/>
<gene>
    <name evidence="1" type="ORF">RPERSI_LOCUS25711</name>
</gene>
<keyword evidence="2" id="KW-1185">Reference proteome</keyword>
<protein>
    <submittedName>
        <fullName evidence="1">5336_t:CDS:1</fullName>
    </submittedName>
</protein>
<evidence type="ECO:0000313" key="1">
    <source>
        <dbReference type="EMBL" id="CAG8822034.1"/>
    </source>
</evidence>
<dbReference type="Proteomes" id="UP000789920">
    <property type="component" value="Unassembled WGS sequence"/>
</dbReference>
<feature type="non-terminal residue" evidence="1">
    <location>
        <position position="88"/>
    </location>
</feature>
<sequence>MQKKAAIGIRKLESFLLPINSNVNLVDSDNFSETCISIDMEIDTENNTDSDTDSDVKTEALMNLDSAIKKLEIEVKNKKCGDTDGRAC</sequence>
<dbReference type="EMBL" id="CAJVQC010085690">
    <property type="protein sequence ID" value="CAG8822034.1"/>
    <property type="molecule type" value="Genomic_DNA"/>
</dbReference>
<reference evidence="1" key="1">
    <citation type="submission" date="2021-06" db="EMBL/GenBank/DDBJ databases">
        <authorList>
            <person name="Kallberg Y."/>
            <person name="Tangrot J."/>
            <person name="Rosling A."/>
        </authorList>
    </citation>
    <scope>NUCLEOTIDE SEQUENCE</scope>
    <source>
        <strain evidence="1">MA461A</strain>
    </source>
</reference>
<comment type="caution">
    <text evidence="1">The sequence shown here is derived from an EMBL/GenBank/DDBJ whole genome shotgun (WGS) entry which is preliminary data.</text>
</comment>
<name>A0ACA9S1Z7_9GLOM</name>
<evidence type="ECO:0000313" key="2">
    <source>
        <dbReference type="Proteomes" id="UP000789920"/>
    </source>
</evidence>
<organism evidence="1 2">
    <name type="scientific">Racocetra persica</name>
    <dbReference type="NCBI Taxonomy" id="160502"/>
    <lineage>
        <taxon>Eukaryota</taxon>
        <taxon>Fungi</taxon>
        <taxon>Fungi incertae sedis</taxon>
        <taxon>Mucoromycota</taxon>
        <taxon>Glomeromycotina</taxon>
        <taxon>Glomeromycetes</taxon>
        <taxon>Diversisporales</taxon>
        <taxon>Gigasporaceae</taxon>
        <taxon>Racocetra</taxon>
    </lineage>
</organism>
<accession>A0ACA9S1Z7</accession>